<sequence length="100" mass="10634">MPTLIRLHCAPSCHILMVGSITGSARNTPYLLPAMSKGSLRSITYLIGYRHASTVLLQSEQASITHRGHSRPPQGGAPGVGGHLPQHLPCSLRECGLSAR</sequence>
<proteinExistence type="predicted"/>
<dbReference type="EMBL" id="JACVVK020000098">
    <property type="protein sequence ID" value="KAK7492939.1"/>
    <property type="molecule type" value="Genomic_DNA"/>
</dbReference>
<accession>A0ABD0L1H8</accession>
<dbReference type="AlphaFoldDB" id="A0ABD0L1H8"/>
<name>A0ABD0L1H8_9CAEN</name>
<evidence type="ECO:0000313" key="2">
    <source>
        <dbReference type="EMBL" id="KAK7492939.1"/>
    </source>
</evidence>
<gene>
    <name evidence="2" type="ORF">BaRGS_00015886</name>
</gene>
<organism evidence="2 3">
    <name type="scientific">Batillaria attramentaria</name>
    <dbReference type="NCBI Taxonomy" id="370345"/>
    <lineage>
        <taxon>Eukaryota</taxon>
        <taxon>Metazoa</taxon>
        <taxon>Spiralia</taxon>
        <taxon>Lophotrochozoa</taxon>
        <taxon>Mollusca</taxon>
        <taxon>Gastropoda</taxon>
        <taxon>Caenogastropoda</taxon>
        <taxon>Sorbeoconcha</taxon>
        <taxon>Cerithioidea</taxon>
        <taxon>Batillariidae</taxon>
        <taxon>Batillaria</taxon>
    </lineage>
</organism>
<keyword evidence="3" id="KW-1185">Reference proteome</keyword>
<evidence type="ECO:0000256" key="1">
    <source>
        <dbReference type="SAM" id="MobiDB-lite"/>
    </source>
</evidence>
<evidence type="ECO:0000313" key="3">
    <source>
        <dbReference type="Proteomes" id="UP001519460"/>
    </source>
</evidence>
<comment type="caution">
    <text evidence="2">The sequence shown here is derived from an EMBL/GenBank/DDBJ whole genome shotgun (WGS) entry which is preliminary data.</text>
</comment>
<protein>
    <submittedName>
        <fullName evidence="2">Uncharacterized protein</fullName>
    </submittedName>
</protein>
<reference evidence="2 3" key="1">
    <citation type="journal article" date="2023" name="Sci. Data">
        <title>Genome assembly of the Korean intertidal mud-creeper Batillaria attramentaria.</title>
        <authorList>
            <person name="Patra A.K."/>
            <person name="Ho P.T."/>
            <person name="Jun S."/>
            <person name="Lee S.J."/>
            <person name="Kim Y."/>
            <person name="Won Y.J."/>
        </authorList>
    </citation>
    <scope>NUCLEOTIDE SEQUENCE [LARGE SCALE GENOMIC DNA]</scope>
    <source>
        <strain evidence="2">Wonlab-2016</strain>
    </source>
</reference>
<feature type="region of interest" description="Disordered" evidence="1">
    <location>
        <begin position="62"/>
        <end position="85"/>
    </location>
</feature>
<dbReference type="Proteomes" id="UP001519460">
    <property type="component" value="Unassembled WGS sequence"/>
</dbReference>